<feature type="transmembrane region" description="Helical" evidence="6">
    <location>
        <begin position="123"/>
        <end position="145"/>
    </location>
</feature>
<keyword evidence="4 6" id="KW-1133">Transmembrane helix</keyword>
<evidence type="ECO:0000256" key="2">
    <source>
        <dbReference type="ARBA" id="ARBA00022475"/>
    </source>
</evidence>
<dbReference type="InterPro" id="IPR000276">
    <property type="entry name" value="GPCR_Rhodpsn"/>
</dbReference>
<dbReference type="CDD" id="cd00637">
    <property type="entry name" value="7tm_classA_rhodopsin-like"/>
    <property type="match status" value="1"/>
</dbReference>
<organism evidence="8 9">
    <name type="scientific">Dimorphilus gyrociliatus</name>
    <dbReference type="NCBI Taxonomy" id="2664684"/>
    <lineage>
        <taxon>Eukaryota</taxon>
        <taxon>Metazoa</taxon>
        <taxon>Spiralia</taxon>
        <taxon>Lophotrochozoa</taxon>
        <taxon>Annelida</taxon>
        <taxon>Polychaeta</taxon>
        <taxon>Polychaeta incertae sedis</taxon>
        <taxon>Dinophilidae</taxon>
        <taxon>Dimorphilus</taxon>
    </lineage>
</organism>
<sequence length="253" mass="28474">MTSMAVGDMTVGIITLPTAFIAENLVVNFTYKTCLINYGATIACPLISVLHFIIIAAEKFITIQYPLRYQQIVTKKAAIISCFIVWLISLLVGFLPPIILIIINKPSYEWFNYCSPLFIFPDGYMFSSVIVFLIPTMITVSVLYAKIIYIARKQSNKVSAEQTKQASQSQRARIIRGMAIILFVLLYFLASWLPLGVLLLIPNLDISQEVWGIIKMIAFSKAWIDPIVFGIGSKEIRNAVMRLICGRKVADDY</sequence>
<dbReference type="PANTHER" id="PTHR22750">
    <property type="entry name" value="G-PROTEIN COUPLED RECEPTOR"/>
    <property type="match status" value="1"/>
</dbReference>
<accession>A0A7I8W579</accession>
<dbReference type="InterPro" id="IPR017452">
    <property type="entry name" value="GPCR_Rhodpsn_7TM"/>
</dbReference>
<dbReference type="OrthoDB" id="6123079at2759"/>
<comment type="caution">
    <text evidence="8">The sequence shown here is derived from an EMBL/GenBank/DDBJ whole genome shotgun (WGS) entry which is preliminary data.</text>
</comment>
<feature type="transmembrane region" description="Helical" evidence="6">
    <location>
        <begin position="78"/>
        <end position="103"/>
    </location>
</feature>
<dbReference type="Proteomes" id="UP000549394">
    <property type="component" value="Unassembled WGS sequence"/>
</dbReference>
<dbReference type="GO" id="GO:0004930">
    <property type="term" value="F:G protein-coupled receptor activity"/>
    <property type="evidence" value="ECO:0007669"/>
    <property type="project" value="InterPro"/>
</dbReference>
<dbReference type="Pfam" id="PF00001">
    <property type="entry name" value="7tm_1"/>
    <property type="match status" value="1"/>
</dbReference>
<name>A0A7I8W579_9ANNE</name>
<evidence type="ECO:0000313" key="8">
    <source>
        <dbReference type="EMBL" id="CAD5123648.1"/>
    </source>
</evidence>
<feature type="transmembrane region" description="Helical" evidence="6">
    <location>
        <begin position="179"/>
        <end position="201"/>
    </location>
</feature>
<evidence type="ECO:0000313" key="9">
    <source>
        <dbReference type="Proteomes" id="UP000549394"/>
    </source>
</evidence>
<dbReference type="PROSITE" id="PS50262">
    <property type="entry name" value="G_PROTEIN_RECEP_F1_2"/>
    <property type="match status" value="1"/>
</dbReference>
<dbReference type="GO" id="GO:0005886">
    <property type="term" value="C:plasma membrane"/>
    <property type="evidence" value="ECO:0007669"/>
    <property type="project" value="UniProtKB-SubCell"/>
</dbReference>
<dbReference type="PRINTS" id="PR00237">
    <property type="entry name" value="GPCRRHODOPSN"/>
</dbReference>
<feature type="domain" description="G-protein coupled receptors family 1 profile" evidence="7">
    <location>
        <begin position="1"/>
        <end position="229"/>
    </location>
</feature>
<dbReference type="SUPFAM" id="SSF81321">
    <property type="entry name" value="Family A G protein-coupled receptor-like"/>
    <property type="match status" value="1"/>
</dbReference>
<proteinExistence type="predicted"/>
<evidence type="ECO:0000256" key="3">
    <source>
        <dbReference type="ARBA" id="ARBA00022692"/>
    </source>
</evidence>
<dbReference type="Gene3D" id="1.20.1070.10">
    <property type="entry name" value="Rhodopsin 7-helix transmembrane proteins"/>
    <property type="match status" value="1"/>
</dbReference>
<evidence type="ECO:0000256" key="4">
    <source>
        <dbReference type="ARBA" id="ARBA00022989"/>
    </source>
</evidence>
<keyword evidence="5 6" id="KW-0472">Membrane</keyword>
<keyword evidence="9" id="KW-1185">Reference proteome</keyword>
<dbReference type="AlphaFoldDB" id="A0A7I8W579"/>
<protein>
    <submittedName>
        <fullName evidence="8">DgyrCDS11974</fullName>
    </submittedName>
</protein>
<keyword evidence="3 6" id="KW-0812">Transmembrane</keyword>
<feature type="transmembrane region" description="Helical" evidence="6">
    <location>
        <begin position="35"/>
        <end position="57"/>
    </location>
</feature>
<evidence type="ECO:0000256" key="5">
    <source>
        <dbReference type="ARBA" id="ARBA00023136"/>
    </source>
</evidence>
<gene>
    <name evidence="8" type="ORF">DGYR_LOCUS11309</name>
</gene>
<evidence type="ECO:0000259" key="7">
    <source>
        <dbReference type="PROSITE" id="PS50262"/>
    </source>
</evidence>
<feature type="transmembrane region" description="Helical" evidence="6">
    <location>
        <begin position="213"/>
        <end position="232"/>
    </location>
</feature>
<keyword evidence="2" id="KW-1003">Cell membrane</keyword>
<evidence type="ECO:0000256" key="1">
    <source>
        <dbReference type="ARBA" id="ARBA00004651"/>
    </source>
</evidence>
<reference evidence="8 9" key="1">
    <citation type="submission" date="2020-08" db="EMBL/GenBank/DDBJ databases">
        <authorList>
            <person name="Hejnol A."/>
        </authorList>
    </citation>
    <scope>NUCLEOTIDE SEQUENCE [LARGE SCALE GENOMIC DNA]</scope>
</reference>
<dbReference type="EMBL" id="CAJFCJ010000019">
    <property type="protein sequence ID" value="CAD5123648.1"/>
    <property type="molecule type" value="Genomic_DNA"/>
</dbReference>
<evidence type="ECO:0000256" key="6">
    <source>
        <dbReference type="SAM" id="Phobius"/>
    </source>
</evidence>
<comment type="subcellular location">
    <subcellularLocation>
        <location evidence="1">Cell membrane</location>
        <topology evidence="1">Multi-pass membrane protein</topology>
    </subcellularLocation>
</comment>